<protein>
    <recommendedName>
        <fullName evidence="5">Centrosomal protein of 152 kDa</fullName>
    </recommendedName>
</protein>
<dbReference type="InterPro" id="IPR051235">
    <property type="entry name" value="CEP152/SHC-Transforming"/>
</dbReference>
<dbReference type="PANTHER" id="PTHR10337">
    <property type="entry name" value="SHC TRANSFORMING PROTEIN"/>
    <property type="match status" value="1"/>
</dbReference>
<name>F4WIB1_ACREC</name>
<evidence type="ECO:0000256" key="1">
    <source>
        <dbReference type="SAM" id="Coils"/>
    </source>
</evidence>
<evidence type="ECO:0000256" key="2">
    <source>
        <dbReference type="SAM" id="MobiDB-lite"/>
    </source>
</evidence>
<dbReference type="GO" id="GO:0007099">
    <property type="term" value="P:centriole replication"/>
    <property type="evidence" value="ECO:0007669"/>
    <property type="project" value="TreeGrafter"/>
</dbReference>
<gene>
    <name evidence="3" type="ORF">G5I_05433</name>
</gene>
<feature type="region of interest" description="Disordered" evidence="2">
    <location>
        <begin position="52"/>
        <end position="73"/>
    </location>
</feature>
<evidence type="ECO:0008006" key="5">
    <source>
        <dbReference type="Google" id="ProtNLM"/>
    </source>
</evidence>
<evidence type="ECO:0000313" key="4">
    <source>
        <dbReference type="Proteomes" id="UP000007755"/>
    </source>
</evidence>
<dbReference type="EMBL" id="GL888175">
    <property type="protein sequence ID" value="EGI66042.1"/>
    <property type="molecule type" value="Genomic_DNA"/>
</dbReference>
<keyword evidence="4" id="KW-1185">Reference proteome</keyword>
<keyword evidence="1" id="KW-0175">Coiled coil</keyword>
<feature type="coiled-coil region" evidence="1">
    <location>
        <begin position="294"/>
        <end position="395"/>
    </location>
</feature>
<dbReference type="Proteomes" id="UP000007755">
    <property type="component" value="Unassembled WGS sequence"/>
</dbReference>
<dbReference type="OrthoDB" id="25391at2759"/>
<dbReference type="STRING" id="103372.F4WIB1"/>
<proteinExistence type="predicted"/>
<feature type="region of interest" description="Disordered" evidence="2">
    <location>
        <begin position="1000"/>
        <end position="1022"/>
    </location>
</feature>
<dbReference type="InParanoid" id="F4WIB1"/>
<dbReference type="PANTHER" id="PTHR10337:SF6">
    <property type="entry name" value="CENTROSOMAL PROTEIN OF 152 KDA"/>
    <property type="match status" value="1"/>
</dbReference>
<sequence>METGPGLSLFQGSDSIQLNTMTQRLEEDEDQEDKRRLNEEMQNRLDEEFDDLENDDDASSINNSHDQHDNTRDTDHIDIVVNSDLESITPKGQVAVAHLQKEFDVYDRMENLNNYDHVDNLNSYDHDVIINRRSDSEIGSGTIQSDFDLYRQTGTPYGNNRFNDGNSTIETPYELAKPAISTGYPRKIFPQLAEEDTFSENYPCNYETPSNHYNTLISRKYSNNGINDTYENNVQSKQIHEFGGGDNATSDHMNHCYKTSPNGRPIDDAVAYKTSEYNSKEQLEILYMIRMREINRLTEDLQKLQLKKEDEKNQMSRGLMLLQAEVDRTNISRNQAQEALVDAKAEITDLQIQMKSLKERNAVLEKTNQNMTEDLNIARGSVMDLQQKIAVLERAQVLQTNDKIHEKFLKQAQEKHAVEMKNMQTQIDVLMDKLNAKETSCVALEHKLDDARRAHEVLMVEKGDTMNRLAQALQDSLQLQAQVKMLTQEKEDLHKNVQDLQNKLDLIKNDVAQYDSLLATTLEDESDSIRQMKLGELYNKSKSKPVDDITNKLKGELRICLAVKRKEINRLENTLSQKDKELNEALILADTYHQEVAQKASELMNARKRINELEEELKSLLTDEAMKANAKIQKLSYHLNDVKKQCELLRDEKINLEQKLEEALAINQEKLKKMHQETIEQQEKEAIDEYNKEYLEIHAKAIERVKQEAQIEIVQLTVQLEQTQKELDRVKELYINVCGTKEHLINEHKNEIKMLKNKYAAIESHQKDMEKLENELQTQIKLCNKLTKECEDFKSKIIELEKDLVYEKRKKEDHVKKIHSEIERAKEEALHELRNAHPNQEISFLLPDHCSEHLEKINQLEEDCKRLEEKLQIAVQEQKKLSDYQTELNDAKLKIAQMEITQESWKKKYEKIASERKDLLTKISKLDLELLNLKRTAKLEDSDDVKLKISRFQAENDTLKNQCDSLLSERNTCKEKISELETELFNERKKVNNFEGRLRKNGESTLNSKSELEKEPSHYKDSVAQLSRLSNSKEGRMNESAALEQRIQQFEHDLRSKDEKLSRLLKDFKKIKDERDQLVVKLRNQAKQFEQFVKSQNKMSAELNLSPRSTGDNTDFQKMKEIMAKEVREEMEQRVAKELRGIGEQNRKELEELQGKYKITVLELQKQCSEKDQEMETLRKEIKEEKMKVDQISQIIGSKVETYSQEFQARRLCIEKLTMALKKKENQVEEDRNYMAEIMTKWMTELKESKAKEKEKDEEIQKLKVIEEKLNVELKTLMEKQKHLKNKYRKAKQTANNYKSHAENNREFLLRECKRIEEGYKKAIEKAQQSCLVHDEQYTTKAKKLEQQHIEKMEQMQLTLKYKDKC</sequence>
<dbReference type="FunCoup" id="F4WIB1">
    <property type="interactions" value="53"/>
</dbReference>
<feature type="coiled-coil region" evidence="1">
    <location>
        <begin position="1161"/>
        <end position="1326"/>
    </location>
</feature>
<feature type="compositionally biased region" description="Basic and acidic residues" evidence="2">
    <location>
        <begin position="1010"/>
        <end position="1021"/>
    </location>
</feature>
<organism evidence="4">
    <name type="scientific">Acromyrmex echinatior</name>
    <name type="common">Panamanian leafcutter ant</name>
    <name type="synonym">Acromyrmex octospinosus echinatior</name>
    <dbReference type="NCBI Taxonomy" id="103372"/>
    <lineage>
        <taxon>Eukaryota</taxon>
        <taxon>Metazoa</taxon>
        <taxon>Ecdysozoa</taxon>
        <taxon>Arthropoda</taxon>
        <taxon>Hexapoda</taxon>
        <taxon>Insecta</taxon>
        <taxon>Pterygota</taxon>
        <taxon>Neoptera</taxon>
        <taxon>Endopterygota</taxon>
        <taxon>Hymenoptera</taxon>
        <taxon>Apocrita</taxon>
        <taxon>Aculeata</taxon>
        <taxon>Formicoidea</taxon>
        <taxon>Formicidae</taxon>
        <taxon>Myrmicinae</taxon>
        <taxon>Acromyrmex</taxon>
    </lineage>
</organism>
<reference evidence="3" key="1">
    <citation type="submission" date="2011-02" db="EMBL/GenBank/DDBJ databases">
        <title>The genome of the leaf-cutting ant Acromyrmex echinatior suggests key adaptations to social evolution and fungus farming.</title>
        <authorList>
            <person name="Nygaard S."/>
            <person name="Zhang G."/>
        </authorList>
    </citation>
    <scope>NUCLEOTIDE SEQUENCE</scope>
</reference>
<dbReference type="GO" id="GO:0005813">
    <property type="term" value="C:centrosome"/>
    <property type="evidence" value="ECO:0007669"/>
    <property type="project" value="TreeGrafter"/>
</dbReference>
<feature type="coiled-coil region" evidence="1">
    <location>
        <begin position="561"/>
        <end position="997"/>
    </location>
</feature>
<evidence type="ECO:0000313" key="3">
    <source>
        <dbReference type="EMBL" id="EGI66042.1"/>
    </source>
</evidence>
<accession>F4WIB1</accession>
<dbReference type="eggNOG" id="ENOG502QT0E">
    <property type="taxonomic scope" value="Eukaryota"/>
</dbReference>
<feature type="coiled-coil region" evidence="1">
    <location>
        <begin position="420"/>
        <end position="517"/>
    </location>
</feature>
<feature type="coiled-coil region" evidence="1">
    <location>
        <begin position="1040"/>
        <end position="1074"/>
    </location>
</feature>